<dbReference type="EMBL" id="UIDD01000012">
    <property type="protein sequence ID" value="SUQ65687.1"/>
    <property type="molecule type" value="Genomic_DNA"/>
</dbReference>
<keyword evidence="2" id="KW-1185">Reference proteome</keyword>
<organism evidence="1 2">
    <name type="scientific">Pseudomonas wadenswilerensis</name>
    <dbReference type="NCBI Taxonomy" id="1785161"/>
    <lineage>
        <taxon>Bacteria</taxon>
        <taxon>Pseudomonadati</taxon>
        <taxon>Pseudomonadota</taxon>
        <taxon>Gammaproteobacteria</taxon>
        <taxon>Pseudomonadales</taxon>
        <taxon>Pseudomonadaceae</taxon>
        <taxon>Pseudomonas</taxon>
    </lineage>
</organism>
<protein>
    <submittedName>
        <fullName evidence="1">Uncharacterized protein</fullName>
    </submittedName>
</protein>
<evidence type="ECO:0000313" key="1">
    <source>
        <dbReference type="EMBL" id="SUQ65687.1"/>
    </source>
</evidence>
<gene>
    <name evidence="1" type="ORF">CCOS864_05164</name>
</gene>
<dbReference type="AlphaFoldDB" id="A0A380T616"/>
<reference evidence="2" key="1">
    <citation type="submission" date="2018-07" db="EMBL/GenBank/DDBJ databases">
        <authorList>
            <person name="Blom J."/>
        </authorList>
    </citation>
    <scope>NUCLEOTIDE SEQUENCE [LARGE SCALE GENOMIC DNA]</scope>
    <source>
        <strain evidence="2">CCOS 864</strain>
    </source>
</reference>
<evidence type="ECO:0000313" key="2">
    <source>
        <dbReference type="Proteomes" id="UP000255177"/>
    </source>
</evidence>
<accession>A0A380T616</accession>
<dbReference type="Proteomes" id="UP000255177">
    <property type="component" value="Unassembled WGS sequence"/>
</dbReference>
<proteinExistence type="predicted"/>
<name>A0A380T616_9PSED</name>
<sequence length="48" mass="5514">MMAKNPCLRENKGFGCINSLFSLMRCNAACWIIARYVGLRSRVRFTLT</sequence>